<name>A0ABW1DNS4_9DEIO</name>
<evidence type="ECO:0000313" key="1">
    <source>
        <dbReference type="EMBL" id="MFC5849431.1"/>
    </source>
</evidence>
<dbReference type="RefSeq" id="WP_380050566.1">
    <property type="nucleotide sequence ID" value="NZ_JBHSOH010000020.1"/>
</dbReference>
<comment type="caution">
    <text evidence="1">The sequence shown here is derived from an EMBL/GenBank/DDBJ whole genome shotgun (WGS) entry which is preliminary data.</text>
</comment>
<dbReference type="EMBL" id="JBHSOH010000020">
    <property type="protein sequence ID" value="MFC5849431.1"/>
    <property type="molecule type" value="Genomic_DNA"/>
</dbReference>
<keyword evidence="2" id="KW-1185">Reference proteome</keyword>
<gene>
    <name evidence="1" type="ORF">ACFPQ6_14050</name>
</gene>
<reference evidence="2" key="1">
    <citation type="journal article" date="2019" name="Int. J. Syst. Evol. Microbiol.">
        <title>The Global Catalogue of Microorganisms (GCM) 10K type strain sequencing project: providing services to taxonomists for standard genome sequencing and annotation.</title>
        <authorList>
            <consortium name="The Broad Institute Genomics Platform"/>
            <consortium name="The Broad Institute Genome Sequencing Center for Infectious Disease"/>
            <person name="Wu L."/>
            <person name="Ma J."/>
        </authorList>
    </citation>
    <scope>NUCLEOTIDE SEQUENCE [LARGE SCALE GENOMIC DNA]</scope>
    <source>
        <strain evidence="2">CGMCC 1.15053</strain>
    </source>
</reference>
<proteinExistence type="predicted"/>
<evidence type="ECO:0000313" key="2">
    <source>
        <dbReference type="Proteomes" id="UP001595979"/>
    </source>
</evidence>
<sequence>MTGTETSTPTIRPTEAAFSEAAQAVQAARSTYSAAAETEAAHKLALGRQENAVLARAKGDEGALTGSSAEARAAQLALMFEEDRARVREAEQATRAARLTLDDAETVLTCLRYQVRLLEAAASR</sequence>
<dbReference type="Proteomes" id="UP001595979">
    <property type="component" value="Unassembled WGS sequence"/>
</dbReference>
<organism evidence="1 2">
    <name type="scientific">Deinococcus petrolearius</name>
    <dbReference type="NCBI Taxonomy" id="1751295"/>
    <lineage>
        <taxon>Bacteria</taxon>
        <taxon>Thermotogati</taxon>
        <taxon>Deinococcota</taxon>
        <taxon>Deinococci</taxon>
        <taxon>Deinococcales</taxon>
        <taxon>Deinococcaceae</taxon>
        <taxon>Deinococcus</taxon>
    </lineage>
</organism>
<accession>A0ABW1DNS4</accession>
<protein>
    <submittedName>
        <fullName evidence="1">Uncharacterized protein</fullName>
    </submittedName>
</protein>